<dbReference type="EMBL" id="LAZR01005125">
    <property type="protein sequence ID" value="KKN02665.1"/>
    <property type="molecule type" value="Genomic_DNA"/>
</dbReference>
<evidence type="ECO:0000313" key="2">
    <source>
        <dbReference type="EMBL" id="KKN06826.1"/>
    </source>
</evidence>
<protein>
    <submittedName>
        <fullName evidence="4">Uncharacterized protein</fullName>
    </submittedName>
</protein>
<accession>A0A0F9S8I9</accession>
<dbReference type="EMBL" id="LAZR01004347">
    <property type="protein sequence ID" value="KKN09438.1"/>
    <property type="molecule type" value="Genomic_DNA"/>
</dbReference>
<reference evidence="4" key="1">
    <citation type="journal article" date="2015" name="Nature">
        <title>Complex archaea that bridge the gap between prokaryotes and eukaryotes.</title>
        <authorList>
            <person name="Spang A."/>
            <person name="Saw J.H."/>
            <person name="Jorgensen S.L."/>
            <person name="Zaremba-Niedzwiedzka K."/>
            <person name="Martijn J."/>
            <person name="Lind A.E."/>
            <person name="van Eijk R."/>
            <person name="Schleper C."/>
            <person name="Guy L."/>
            <person name="Ettema T.J."/>
        </authorList>
    </citation>
    <scope>NUCLEOTIDE SEQUENCE</scope>
</reference>
<dbReference type="AlphaFoldDB" id="A0A0F9S8I9"/>
<organism evidence="4">
    <name type="scientific">marine sediment metagenome</name>
    <dbReference type="NCBI Taxonomy" id="412755"/>
    <lineage>
        <taxon>unclassified sequences</taxon>
        <taxon>metagenomes</taxon>
        <taxon>ecological metagenomes</taxon>
    </lineage>
</organism>
<dbReference type="EMBL" id="LAZR01004640">
    <property type="protein sequence ID" value="KKN06826.1"/>
    <property type="molecule type" value="Genomic_DNA"/>
</dbReference>
<evidence type="ECO:0000313" key="3">
    <source>
        <dbReference type="EMBL" id="KKN09438.1"/>
    </source>
</evidence>
<proteinExistence type="predicted"/>
<evidence type="ECO:0000313" key="1">
    <source>
        <dbReference type="EMBL" id="KKN02665.1"/>
    </source>
</evidence>
<name>A0A0F9S8I9_9ZZZZ</name>
<dbReference type="EMBL" id="LAZR01002781">
    <property type="protein sequence ID" value="KKN25693.1"/>
    <property type="molecule type" value="Genomic_DNA"/>
</dbReference>
<sequence length="63" mass="7153">MTSWKVKAVAHHRDSLFIGPPPPEIENPIGRWYCDDCDCLAPGCKEKGSHVWKIKWMEDKASG</sequence>
<gene>
    <name evidence="4" type="ORF">LCGC14_0882050</name>
    <name evidence="3" type="ORF">LCGC14_1046570</name>
    <name evidence="2" type="ORF">LCGC14_1073380</name>
    <name evidence="1" type="ORF">LCGC14_1115470</name>
</gene>
<evidence type="ECO:0000313" key="4">
    <source>
        <dbReference type="EMBL" id="KKN25693.1"/>
    </source>
</evidence>
<comment type="caution">
    <text evidence="4">The sequence shown here is derived from an EMBL/GenBank/DDBJ whole genome shotgun (WGS) entry which is preliminary data.</text>
</comment>